<sequence length="269" mass="30257">MYFLGERPEYTEQLFNRIRKISRHLFADIPEPDEIISLAEVEDLYQQYGSDSLYLVAAGTIQGSYEGNTVIVYEEGDLIGLTNCYDLPSLTLTSEDQVELKKYDATRLLRFVTETRERQSIWTSYLVSINAVLTESYSRDLKSQTHLSTGFLHFSKGEVIIREGDDANDVYTIMQGRADVFVEGIKVGEVLRDEIFGAMAVFTSSKRSASVIAAEDCTVLAVPKNEFVSLIQNHPETTMTLIENMARCIISLNTQLADHVEADPSNNII</sequence>
<keyword evidence="2" id="KW-0808">Transferase</keyword>
<dbReference type="InterPro" id="IPR014710">
    <property type="entry name" value="RmlC-like_jellyroll"/>
</dbReference>
<dbReference type="AlphaFoldDB" id="A0A0C5V2Y6"/>
<organism evidence="2 3">
    <name type="scientific">Gynuella sunshinyii YC6258</name>
    <dbReference type="NCBI Taxonomy" id="1445510"/>
    <lineage>
        <taxon>Bacteria</taxon>
        <taxon>Pseudomonadati</taxon>
        <taxon>Pseudomonadota</taxon>
        <taxon>Gammaproteobacteria</taxon>
        <taxon>Oceanospirillales</taxon>
        <taxon>Saccharospirillaceae</taxon>
        <taxon>Gynuella</taxon>
    </lineage>
</organism>
<dbReference type="InterPro" id="IPR018490">
    <property type="entry name" value="cNMP-bd_dom_sf"/>
</dbReference>
<dbReference type="EMBL" id="CP007142">
    <property type="protein sequence ID" value="AJQ93880.1"/>
    <property type="molecule type" value="Genomic_DNA"/>
</dbReference>
<dbReference type="PANTHER" id="PTHR24567">
    <property type="entry name" value="CRP FAMILY TRANSCRIPTIONAL REGULATORY PROTEIN"/>
    <property type="match status" value="1"/>
</dbReference>
<dbReference type="OrthoDB" id="6978933at2"/>
<gene>
    <name evidence="2" type="ORF">YC6258_01836</name>
</gene>
<keyword evidence="2" id="KW-0418">Kinase</keyword>
<name>A0A0C5V2Y6_9GAMM</name>
<dbReference type="RefSeq" id="WP_044616539.1">
    <property type="nucleotide sequence ID" value="NZ_CP007142.1"/>
</dbReference>
<feature type="domain" description="Cyclic nucleotide-binding" evidence="1">
    <location>
        <begin position="153"/>
        <end position="248"/>
    </location>
</feature>
<protein>
    <submittedName>
        <fullName evidence="2">cAMP-binding protein-catabolite gene activator and regulatory subunit of cAMP-dependent protein kinase</fullName>
    </submittedName>
</protein>
<evidence type="ECO:0000259" key="1">
    <source>
        <dbReference type="PROSITE" id="PS50042"/>
    </source>
</evidence>
<dbReference type="PANTHER" id="PTHR24567:SF74">
    <property type="entry name" value="HTH-TYPE TRANSCRIPTIONAL REGULATOR ARCR"/>
    <property type="match status" value="1"/>
</dbReference>
<dbReference type="PRINTS" id="PR00103">
    <property type="entry name" value="CAMPKINASE"/>
</dbReference>
<dbReference type="HOGENOM" id="CLU_091658_0_0_6"/>
<keyword evidence="3" id="KW-1185">Reference proteome</keyword>
<dbReference type="KEGG" id="gsn:YC6258_01836"/>
<dbReference type="Pfam" id="PF00027">
    <property type="entry name" value="cNMP_binding"/>
    <property type="match status" value="1"/>
</dbReference>
<accession>A0A0C5V2Y6</accession>
<evidence type="ECO:0000313" key="3">
    <source>
        <dbReference type="Proteomes" id="UP000032266"/>
    </source>
</evidence>
<dbReference type="SMART" id="SM00100">
    <property type="entry name" value="cNMP"/>
    <property type="match status" value="1"/>
</dbReference>
<proteinExistence type="predicted"/>
<dbReference type="GO" id="GO:0005829">
    <property type="term" value="C:cytosol"/>
    <property type="evidence" value="ECO:0007669"/>
    <property type="project" value="TreeGrafter"/>
</dbReference>
<reference evidence="2 3" key="1">
    <citation type="submission" date="2014-01" db="EMBL/GenBank/DDBJ databases">
        <title>Full genme sequencing of cellulolytic bacterium Gynuella sunshinyii YC6258T gen. nov., sp. nov.</title>
        <authorList>
            <person name="Khan H."/>
            <person name="Chung E.J."/>
            <person name="Chung Y.R."/>
        </authorList>
    </citation>
    <scope>NUCLEOTIDE SEQUENCE [LARGE SCALE GENOMIC DNA]</scope>
    <source>
        <strain evidence="2 3">YC6258</strain>
    </source>
</reference>
<dbReference type="Gene3D" id="2.60.120.10">
    <property type="entry name" value="Jelly Rolls"/>
    <property type="match status" value="1"/>
</dbReference>
<dbReference type="GO" id="GO:0016301">
    <property type="term" value="F:kinase activity"/>
    <property type="evidence" value="ECO:0007669"/>
    <property type="project" value="UniProtKB-KW"/>
</dbReference>
<dbReference type="PROSITE" id="PS50042">
    <property type="entry name" value="CNMP_BINDING_3"/>
    <property type="match status" value="1"/>
</dbReference>
<dbReference type="GO" id="GO:0003700">
    <property type="term" value="F:DNA-binding transcription factor activity"/>
    <property type="evidence" value="ECO:0007669"/>
    <property type="project" value="TreeGrafter"/>
</dbReference>
<dbReference type="STRING" id="1445510.YC6258_01836"/>
<dbReference type="SUPFAM" id="SSF51206">
    <property type="entry name" value="cAMP-binding domain-like"/>
    <property type="match status" value="1"/>
</dbReference>
<dbReference type="CDD" id="cd00038">
    <property type="entry name" value="CAP_ED"/>
    <property type="match status" value="1"/>
</dbReference>
<dbReference type="Proteomes" id="UP000032266">
    <property type="component" value="Chromosome"/>
</dbReference>
<dbReference type="InterPro" id="IPR000595">
    <property type="entry name" value="cNMP-bd_dom"/>
</dbReference>
<evidence type="ECO:0000313" key="2">
    <source>
        <dbReference type="EMBL" id="AJQ93880.1"/>
    </source>
</evidence>
<dbReference type="InterPro" id="IPR050397">
    <property type="entry name" value="Env_Response_Regulators"/>
</dbReference>